<feature type="compositionally biased region" description="Acidic residues" evidence="1">
    <location>
        <begin position="68"/>
        <end position="87"/>
    </location>
</feature>
<dbReference type="AlphaFoldDB" id="A0AAD7IVW6"/>
<dbReference type="EMBL" id="JARKIB010000061">
    <property type="protein sequence ID" value="KAJ7751628.1"/>
    <property type="molecule type" value="Genomic_DNA"/>
</dbReference>
<reference evidence="2" key="1">
    <citation type="submission" date="2023-03" db="EMBL/GenBank/DDBJ databases">
        <title>Massive genome expansion in bonnet fungi (Mycena s.s.) driven by repeated elements and novel gene families across ecological guilds.</title>
        <authorList>
            <consortium name="Lawrence Berkeley National Laboratory"/>
            <person name="Harder C.B."/>
            <person name="Miyauchi S."/>
            <person name="Viragh M."/>
            <person name="Kuo A."/>
            <person name="Thoen E."/>
            <person name="Andreopoulos B."/>
            <person name="Lu D."/>
            <person name="Skrede I."/>
            <person name="Drula E."/>
            <person name="Henrissat B."/>
            <person name="Morin E."/>
            <person name="Kohler A."/>
            <person name="Barry K."/>
            <person name="LaButti K."/>
            <person name="Morin E."/>
            <person name="Salamov A."/>
            <person name="Lipzen A."/>
            <person name="Mereny Z."/>
            <person name="Hegedus B."/>
            <person name="Baldrian P."/>
            <person name="Stursova M."/>
            <person name="Weitz H."/>
            <person name="Taylor A."/>
            <person name="Grigoriev I.V."/>
            <person name="Nagy L.G."/>
            <person name="Martin F."/>
            <person name="Kauserud H."/>
        </authorList>
    </citation>
    <scope>NUCLEOTIDE SEQUENCE</scope>
    <source>
        <strain evidence="2">CBHHK182m</strain>
    </source>
</reference>
<feature type="compositionally biased region" description="Acidic residues" evidence="1">
    <location>
        <begin position="99"/>
        <end position="108"/>
    </location>
</feature>
<accession>A0AAD7IVW6</accession>
<sequence length="473" mass="52499">MTDRCASKRVSNPPKRFISTPNSSQTSVINISSADSSPAASTRSKRKIPSAPQTTVADDDTEFKFPLDEPEGEDEEDESAEEEEEETQPIKRQKKKVEDEPEEEEEEEVPVKITVNLSIFSFTEFSKKKRTPKSSSIFTFMSDIPYYKFDRLALAKVNTKIPRTIHDDDDYTFEFHVPRKVTNYVELDADGYTHMISNTVPMPSPTVNLAARLPKTAKESEDDVDEEEDDDKKGKKKGKGKKSKPPSEKEISPINTDINSKIAVLREKYSCHANDGSDYCWVSPDDQVHVPLGNPHFNMWAAAWAHGTCDADKPPTHNIFARDNLKADCVAGVTTAPSILQRRVAVSQAQTGSSAPVINNHFTLPDALITALLPAPAAAPLPAPTPVPTPTDPTHEALLPPNTIISKGMLISEFCTEHNRGESILEKLAKNGYRKTDGFRFILLSHLTSIDFLQGEIVELRSAMENWAQPKPV</sequence>
<proteinExistence type="predicted"/>
<keyword evidence="3" id="KW-1185">Reference proteome</keyword>
<evidence type="ECO:0000313" key="3">
    <source>
        <dbReference type="Proteomes" id="UP001215598"/>
    </source>
</evidence>
<feature type="compositionally biased region" description="Acidic residues" evidence="1">
    <location>
        <begin position="220"/>
        <end position="230"/>
    </location>
</feature>
<feature type="compositionally biased region" description="Polar residues" evidence="1">
    <location>
        <begin position="19"/>
        <end position="42"/>
    </location>
</feature>
<name>A0AAD7IVW6_9AGAR</name>
<protein>
    <submittedName>
        <fullName evidence="2">Uncharacterized protein</fullName>
    </submittedName>
</protein>
<feature type="compositionally biased region" description="Basic residues" evidence="1">
    <location>
        <begin position="234"/>
        <end position="244"/>
    </location>
</feature>
<comment type="caution">
    <text evidence="2">The sequence shown here is derived from an EMBL/GenBank/DDBJ whole genome shotgun (WGS) entry which is preliminary data.</text>
</comment>
<organism evidence="2 3">
    <name type="scientific">Mycena metata</name>
    <dbReference type="NCBI Taxonomy" id="1033252"/>
    <lineage>
        <taxon>Eukaryota</taxon>
        <taxon>Fungi</taxon>
        <taxon>Dikarya</taxon>
        <taxon>Basidiomycota</taxon>
        <taxon>Agaricomycotina</taxon>
        <taxon>Agaricomycetes</taxon>
        <taxon>Agaricomycetidae</taxon>
        <taxon>Agaricales</taxon>
        <taxon>Marasmiineae</taxon>
        <taxon>Mycenaceae</taxon>
        <taxon>Mycena</taxon>
    </lineage>
</organism>
<feature type="region of interest" description="Disordered" evidence="1">
    <location>
        <begin position="215"/>
        <end position="255"/>
    </location>
</feature>
<feature type="region of interest" description="Disordered" evidence="1">
    <location>
        <begin position="1"/>
        <end position="110"/>
    </location>
</feature>
<dbReference type="Proteomes" id="UP001215598">
    <property type="component" value="Unassembled WGS sequence"/>
</dbReference>
<evidence type="ECO:0000313" key="2">
    <source>
        <dbReference type="EMBL" id="KAJ7751628.1"/>
    </source>
</evidence>
<gene>
    <name evidence="2" type="ORF">B0H16DRAFT_1839965</name>
</gene>
<evidence type="ECO:0000256" key="1">
    <source>
        <dbReference type="SAM" id="MobiDB-lite"/>
    </source>
</evidence>